<sequence length="119" mass="13563">MNLTLELDIRYHERLKEKGGNQEKNPPVTGSSSLRTFKDSSPKKPHHKKNGKRKNFQISEYKPHADLLNKHNKSIGSEKERRAYALISVENTQLKNSSRGLKIGLGNKEASLARMEKPE</sequence>
<reference evidence="2" key="1">
    <citation type="submission" date="2021-03" db="EMBL/GenBank/DDBJ databases">
        <title>Draft genome sequence of rust myrtle Austropuccinia psidii MF-1, a brazilian biotype.</title>
        <authorList>
            <person name="Quecine M.C."/>
            <person name="Pachon D.M.R."/>
            <person name="Bonatelli M.L."/>
            <person name="Correr F.H."/>
            <person name="Franceschini L.M."/>
            <person name="Leite T.F."/>
            <person name="Margarido G.R.A."/>
            <person name="Almeida C.A."/>
            <person name="Ferrarezi J.A."/>
            <person name="Labate C.A."/>
        </authorList>
    </citation>
    <scope>NUCLEOTIDE SEQUENCE</scope>
    <source>
        <strain evidence="2">MF-1</strain>
    </source>
</reference>
<keyword evidence="3" id="KW-1185">Reference proteome</keyword>
<protein>
    <submittedName>
        <fullName evidence="2">Uncharacterized protein</fullName>
    </submittedName>
</protein>
<evidence type="ECO:0000313" key="3">
    <source>
        <dbReference type="Proteomes" id="UP000765509"/>
    </source>
</evidence>
<evidence type="ECO:0000313" key="2">
    <source>
        <dbReference type="EMBL" id="MBW0477340.1"/>
    </source>
</evidence>
<proteinExistence type="predicted"/>
<dbReference type="AlphaFoldDB" id="A0A9Q3GSM4"/>
<gene>
    <name evidence="2" type="ORF">O181_017055</name>
</gene>
<comment type="caution">
    <text evidence="2">The sequence shown here is derived from an EMBL/GenBank/DDBJ whole genome shotgun (WGS) entry which is preliminary data.</text>
</comment>
<accession>A0A9Q3GSM4</accession>
<dbReference type="Proteomes" id="UP000765509">
    <property type="component" value="Unassembled WGS sequence"/>
</dbReference>
<feature type="region of interest" description="Disordered" evidence="1">
    <location>
        <begin position="14"/>
        <end position="65"/>
    </location>
</feature>
<name>A0A9Q3GSM4_9BASI</name>
<feature type="compositionally biased region" description="Polar residues" evidence="1">
    <location>
        <begin position="22"/>
        <end position="35"/>
    </location>
</feature>
<organism evidence="2 3">
    <name type="scientific">Austropuccinia psidii MF-1</name>
    <dbReference type="NCBI Taxonomy" id="1389203"/>
    <lineage>
        <taxon>Eukaryota</taxon>
        <taxon>Fungi</taxon>
        <taxon>Dikarya</taxon>
        <taxon>Basidiomycota</taxon>
        <taxon>Pucciniomycotina</taxon>
        <taxon>Pucciniomycetes</taxon>
        <taxon>Pucciniales</taxon>
        <taxon>Sphaerophragmiaceae</taxon>
        <taxon>Austropuccinia</taxon>
    </lineage>
</organism>
<evidence type="ECO:0000256" key="1">
    <source>
        <dbReference type="SAM" id="MobiDB-lite"/>
    </source>
</evidence>
<dbReference type="EMBL" id="AVOT02004773">
    <property type="protein sequence ID" value="MBW0477340.1"/>
    <property type="molecule type" value="Genomic_DNA"/>
</dbReference>
<feature type="compositionally biased region" description="Basic residues" evidence="1">
    <location>
        <begin position="43"/>
        <end position="55"/>
    </location>
</feature>